<organism evidence="3 4">
    <name type="scientific">Peptococcus niger</name>
    <dbReference type="NCBI Taxonomy" id="2741"/>
    <lineage>
        <taxon>Bacteria</taxon>
        <taxon>Bacillati</taxon>
        <taxon>Bacillota</taxon>
        <taxon>Clostridia</taxon>
        <taxon>Eubacteriales</taxon>
        <taxon>Peptococcaceae</taxon>
        <taxon>Peptococcus</taxon>
    </lineage>
</organism>
<keyword evidence="1" id="KW-0067">ATP-binding</keyword>
<feature type="domain" description="Fido" evidence="2">
    <location>
        <begin position="156"/>
        <end position="290"/>
    </location>
</feature>
<dbReference type="PANTHER" id="PTHR13504">
    <property type="entry name" value="FIDO DOMAIN-CONTAINING PROTEIN DDB_G0283145"/>
    <property type="match status" value="1"/>
</dbReference>
<evidence type="ECO:0000256" key="1">
    <source>
        <dbReference type="PIRSR" id="PIRSR640198-2"/>
    </source>
</evidence>
<dbReference type="PROSITE" id="PS51459">
    <property type="entry name" value="FIDO"/>
    <property type="match status" value="1"/>
</dbReference>
<dbReference type="InterPro" id="IPR036597">
    <property type="entry name" value="Fido-like_dom_sf"/>
</dbReference>
<dbReference type="STRING" id="2741.SAMN04489866_10270"/>
<gene>
    <name evidence="3" type="ORF">SAMN04489866_10270</name>
</gene>
<reference evidence="3 4" key="1">
    <citation type="submission" date="2016-10" db="EMBL/GenBank/DDBJ databases">
        <authorList>
            <person name="de Groot N.N."/>
        </authorList>
    </citation>
    <scope>NUCLEOTIDE SEQUENCE [LARGE SCALE GENOMIC DNA]</scope>
    <source>
        <strain evidence="3 4">DSM 20475</strain>
    </source>
</reference>
<dbReference type="SUPFAM" id="SSF140931">
    <property type="entry name" value="Fic-like"/>
    <property type="match status" value="1"/>
</dbReference>
<evidence type="ECO:0000313" key="4">
    <source>
        <dbReference type="Proteomes" id="UP000198995"/>
    </source>
</evidence>
<sequence>MAYMSVKQAAEKWQIDEEMVTDFCLDGSLVGVVKEGRTFFIPEDAICPVIPPNLQARPSSPEYEELIGRIDEKNNALKACSEKSPEKVAEIEEQFKITFIYECGAISGNPLSRDEVAQVLAGKVVADKPLVAHLQVVGLGDAYDHMKDLVAKRVPLSEKIIKELHALVMVEKPAERGKYRLESIHVLGAYHQPPEADRVPAKMAKQLGKFINPQLHAVESAVLFLMKFDGIRPFMDANGRVGRLLLNFMLLQQGYPAVSISPDDRDAFYEAIDTYYRDQTSAPMVALIAQYMEERLDDYMAACKA</sequence>
<dbReference type="InterPro" id="IPR003812">
    <property type="entry name" value="Fido"/>
</dbReference>
<dbReference type="GO" id="GO:0005524">
    <property type="term" value="F:ATP binding"/>
    <property type="evidence" value="ECO:0007669"/>
    <property type="project" value="UniProtKB-KW"/>
</dbReference>
<keyword evidence="4" id="KW-1185">Reference proteome</keyword>
<dbReference type="RefSeq" id="WP_159427947.1">
    <property type="nucleotide sequence ID" value="NZ_FNAF01000002.1"/>
</dbReference>
<evidence type="ECO:0000313" key="3">
    <source>
        <dbReference type="EMBL" id="SDD24704.1"/>
    </source>
</evidence>
<accession>A0A1G6T753</accession>
<feature type="binding site" evidence="1">
    <location>
        <begin position="186"/>
        <end position="191"/>
    </location>
    <ligand>
        <name>ATP</name>
        <dbReference type="ChEBI" id="CHEBI:30616"/>
    </ligand>
</feature>
<keyword evidence="1" id="KW-0547">Nucleotide-binding</keyword>
<dbReference type="OrthoDB" id="9813719at2"/>
<protein>
    <submittedName>
        <fullName evidence="3">Fic/DOC family protein</fullName>
    </submittedName>
</protein>
<evidence type="ECO:0000259" key="2">
    <source>
        <dbReference type="PROSITE" id="PS51459"/>
    </source>
</evidence>
<name>A0A1G6T753_PEPNI</name>
<dbReference type="PANTHER" id="PTHR13504:SF38">
    <property type="entry name" value="FIDO DOMAIN-CONTAINING PROTEIN"/>
    <property type="match status" value="1"/>
</dbReference>
<dbReference type="EMBL" id="FNAF01000002">
    <property type="protein sequence ID" value="SDD24704.1"/>
    <property type="molecule type" value="Genomic_DNA"/>
</dbReference>
<dbReference type="Proteomes" id="UP000198995">
    <property type="component" value="Unassembled WGS sequence"/>
</dbReference>
<dbReference type="InterPro" id="IPR040198">
    <property type="entry name" value="Fido_containing"/>
</dbReference>
<feature type="binding site" evidence="1">
    <location>
        <begin position="236"/>
        <end position="243"/>
    </location>
    <ligand>
        <name>ATP</name>
        <dbReference type="ChEBI" id="CHEBI:30616"/>
    </ligand>
</feature>
<dbReference type="AlphaFoldDB" id="A0A1G6T753"/>
<dbReference type="Pfam" id="PF02661">
    <property type="entry name" value="Fic"/>
    <property type="match status" value="1"/>
</dbReference>
<proteinExistence type="predicted"/>
<dbReference type="Gene3D" id="1.10.3290.10">
    <property type="entry name" value="Fido-like domain"/>
    <property type="match status" value="1"/>
</dbReference>